<evidence type="ECO:0008006" key="6">
    <source>
        <dbReference type="Google" id="ProtNLM"/>
    </source>
</evidence>
<dbReference type="SUPFAM" id="SSF160935">
    <property type="entry name" value="VPA0735-like"/>
    <property type="match status" value="1"/>
</dbReference>
<dbReference type="EMBL" id="JACHIJ010000001">
    <property type="protein sequence ID" value="MBB5050413.1"/>
    <property type="molecule type" value="Genomic_DNA"/>
</dbReference>
<dbReference type="InterPro" id="IPR037050">
    <property type="entry name" value="DUF1254_sf"/>
</dbReference>
<feature type="chain" id="PRO_5032942103" description="DUF1254 domain-containing protein" evidence="1">
    <location>
        <begin position="22"/>
        <end position="438"/>
    </location>
</feature>
<proteinExistence type="predicted"/>
<evidence type="ECO:0000256" key="1">
    <source>
        <dbReference type="SAM" id="SignalP"/>
    </source>
</evidence>
<feature type="domain" description="DUF1214" evidence="2">
    <location>
        <begin position="312"/>
        <end position="422"/>
    </location>
</feature>
<comment type="caution">
    <text evidence="4">The sequence shown here is derived from an EMBL/GenBank/DDBJ whole genome shotgun (WGS) entry which is preliminary data.</text>
</comment>
<dbReference type="PANTHER" id="PTHR36509">
    <property type="entry name" value="BLL3101 PROTEIN"/>
    <property type="match status" value="1"/>
</dbReference>
<dbReference type="AlphaFoldDB" id="A0A840MR00"/>
<evidence type="ECO:0000259" key="3">
    <source>
        <dbReference type="Pfam" id="PF06863"/>
    </source>
</evidence>
<feature type="domain" description="DUF1254" evidence="3">
    <location>
        <begin position="61"/>
        <end position="184"/>
    </location>
</feature>
<dbReference type="Gene3D" id="2.60.40.1610">
    <property type="entry name" value="Domain of unknown function DUF1254"/>
    <property type="match status" value="1"/>
</dbReference>
<sequence length="438" mass="48602">MNRFIYAALGALMAITTSTNAQQQPAQFSDQDVSDAYIYLLGRLLVTRQQQLDFKEGFKWNELVHRKPGEVDWPNPNLDVAYSEAWVAVDESSCTIVSVPKVEGRYYTVHFLNGWGETITNINERLFPKRPFGEFAMCLRGANVAIPAGATRIDLPVKYSRVLARVELGSDPNAAVALQHQFKFRATGSPKLPEIPKTPIFELEALPGVEAFEAADIALDSEPDLSVGLEALAEKARAIGNAVKDPAERTRVDQVIKTRAFADIAKASPIIGHGTVLRGWARPGVVGEYGLDYVARTMINTGGIWANIKPEVLYYRGSVDQAGADLNGDNVYTLTFPKDGLPAQYATFYWSVIAVDSHRFRVLPNPINRFLINNQSGVRFNPDGSLTLYFADQKPADAPDSNWLPTPKGQKYRLTFRFYRPTEGVANGTYYPPPLIKR</sequence>
<dbReference type="InterPro" id="IPR037049">
    <property type="entry name" value="DUF1214_C_sf"/>
</dbReference>
<dbReference type="InterPro" id="IPR010679">
    <property type="entry name" value="DUF1254"/>
</dbReference>
<dbReference type="Pfam" id="PF06742">
    <property type="entry name" value="DUF1214"/>
    <property type="match status" value="1"/>
</dbReference>
<dbReference type="PANTHER" id="PTHR36509:SF2">
    <property type="entry name" value="BLL3101 PROTEIN"/>
    <property type="match status" value="1"/>
</dbReference>
<dbReference type="InterPro" id="IPR010621">
    <property type="entry name" value="DUF1214"/>
</dbReference>
<dbReference type="Gene3D" id="2.60.120.600">
    <property type="entry name" value="Domain of unknown function DUF1214, C-terminal domain"/>
    <property type="match status" value="1"/>
</dbReference>
<evidence type="ECO:0000313" key="5">
    <source>
        <dbReference type="Proteomes" id="UP000521227"/>
    </source>
</evidence>
<evidence type="ECO:0000259" key="2">
    <source>
        <dbReference type="Pfam" id="PF06742"/>
    </source>
</evidence>
<gene>
    <name evidence="4" type="ORF">HNQ36_000361</name>
</gene>
<organism evidence="4 5">
    <name type="scientific">Afipia massiliensis</name>
    <dbReference type="NCBI Taxonomy" id="211460"/>
    <lineage>
        <taxon>Bacteria</taxon>
        <taxon>Pseudomonadati</taxon>
        <taxon>Pseudomonadota</taxon>
        <taxon>Alphaproteobacteria</taxon>
        <taxon>Hyphomicrobiales</taxon>
        <taxon>Nitrobacteraceae</taxon>
        <taxon>Afipia</taxon>
    </lineage>
</organism>
<evidence type="ECO:0000313" key="4">
    <source>
        <dbReference type="EMBL" id="MBB5050413.1"/>
    </source>
</evidence>
<accession>A0A840MR00</accession>
<dbReference type="Pfam" id="PF06863">
    <property type="entry name" value="DUF1254"/>
    <property type="match status" value="1"/>
</dbReference>
<name>A0A840MR00_9BRAD</name>
<dbReference type="Proteomes" id="UP000521227">
    <property type="component" value="Unassembled WGS sequence"/>
</dbReference>
<reference evidence="4 5" key="1">
    <citation type="submission" date="2020-08" db="EMBL/GenBank/DDBJ databases">
        <title>Genomic Encyclopedia of Type Strains, Phase IV (KMG-IV): sequencing the most valuable type-strain genomes for metagenomic binning, comparative biology and taxonomic classification.</title>
        <authorList>
            <person name="Goeker M."/>
        </authorList>
    </citation>
    <scope>NUCLEOTIDE SEQUENCE [LARGE SCALE GENOMIC DNA]</scope>
    <source>
        <strain evidence="4 5">DSM 17498</strain>
    </source>
</reference>
<keyword evidence="1" id="KW-0732">Signal</keyword>
<dbReference type="RefSeq" id="WP_184082244.1">
    <property type="nucleotide sequence ID" value="NZ_JACHIJ010000001.1"/>
</dbReference>
<protein>
    <recommendedName>
        <fullName evidence="6">DUF1254 domain-containing protein</fullName>
    </recommendedName>
</protein>
<feature type="signal peptide" evidence="1">
    <location>
        <begin position="1"/>
        <end position="21"/>
    </location>
</feature>